<feature type="transmembrane region" description="Helical" evidence="5">
    <location>
        <begin position="67"/>
        <end position="93"/>
    </location>
</feature>
<name>A0A6P8CZT2_PUNGR</name>
<dbReference type="InterPro" id="IPR051502">
    <property type="entry name" value="RLP_Defense_Trigger"/>
</dbReference>
<reference evidence="6" key="1">
    <citation type="journal article" date="2020" name="Plant Biotechnol. J.">
        <title>The pomegranate (Punica granatum L.) draft genome dissects genetic divergence between soft- and hard-seeded cultivars.</title>
        <authorList>
            <person name="Luo X."/>
            <person name="Li H."/>
            <person name="Wu Z."/>
            <person name="Yao W."/>
            <person name="Zhao P."/>
            <person name="Cao D."/>
            <person name="Yu H."/>
            <person name="Li K."/>
            <person name="Poudel K."/>
            <person name="Zhao D."/>
            <person name="Zhang F."/>
            <person name="Xia X."/>
            <person name="Chen L."/>
            <person name="Wang Q."/>
            <person name="Jing D."/>
            <person name="Cao S."/>
        </authorList>
    </citation>
    <scope>NUCLEOTIDE SEQUENCE [LARGE SCALE GENOMIC DNA]</scope>
    <source>
        <strain evidence="6">cv. Tunisia</strain>
    </source>
</reference>
<comment type="similarity">
    <text evidence="1">Belongs to the RLP family.</text>
</comment>
<dbReference type="PANTHER" id="PTHR48062">
    <property type="entry name" value="RECEPTOR-LIKE PROTEIN 14"/>
    <property type="match status" value="1"/>
</dbReference>
<dbReference type="InterPro" id="IPR032675">
    <property type="entry name" value="LRR_dom_sf"/>
</dbReference>
<evidence type="ECO:0000256" key="1">
    <source>
        <dbReference type="ARBA" id="ARBA00009592"/>
    </source>
</evidence>
<evidence type="ECO:0000256" key="2">
    <source>
        <dbReference type="ARBA" id="ARBA00022614"/>
    </source>
</evidence>
<dbReference type="RefSeq" id="XP_031387674.1">
    <property type="nucleotide sequence ID" value="XM_031531814.1"/>
</dbReference>
<evidence type="ECO:0000256" key="4">
    <source>
        <dbReference type="ARBA" id="ARBA00023170"/>
    </source>
</evidence>
<evidence type="ECO:0000256" key="3">
    <source>
        <dbReference type="ARBA" id="ARBA00022737"/>
    </source>
</evidence>
<dbReference type="Proteomes" id="UP000515151">
    <property type="component" value="Chromosome 3"/>
</dbReference>
<protein>
    <submittedName>
        <fullName evidence="7">Uncharacterized protein LOC116200868 isoform X2</fullName>
    </submittedName>
</protein>
<dbReference type="Gene3D" id="3.80.10.10">
    <property type="entry name" value="Ribonuclease Inhibitor"/>
    <property type="match status" value="1"/>
</dbReference>
<accession>A0A6P8CZT2</accession>
<keyword evidence="2" id="KW-0433">Leucine-rich repeat</keyword>
<reference evidence="7" key="2">
    <citation type="submission" date="2025-08" db="UniProtKB">
        <authorList>
            <consortium name="RefSeq"/>
        </authorList>
    </citation>
    <scope>IDENTIFICATION</scope>
    <source>
        <tissue evidence="7">Leaf</tissue>
    </source>
</reference>
<keyword evidence="5" id="KW-0812">Transmembrane</keyword>
<sequence length="114" mass="13056">MNIMEHLNHLKGRTPEQKNQFATFMRESYEGNPFLMRATIGSCNSSEGSVLTPPPSPEHQKDSFRGAFTWSFAGSYAVAFLGTVFFLFISSYYKTLFFNFIYRFLPNQVGMITI</sequence>
<evidence type="ECO:0000313" key="6">
    <source>
        <dbReference type="Proteomes" id="UP000515151"/>
    </source>
</evidence>
<keyword evidence="5" id="KW-0472">Membrane</keyword>
<keyword evidence="4" id="KW-0675">Receptor</keyword>
<dbReference type="AlphaFoldDB" id="A0A6P8CZT2"/>
<gene>
    <name evidence="7" type="primary">LOC116200868</name>
</gene>
<dbReference type="GeneID" id="116200868"/>
<keyword evidence="3" id="KW-0677">Repeat</keyword>
<keyword evidence="5" id="KW-1133">Transmembrane helix</keyword>
<keyword evidence="6" id="KW-1185">Reference proteome</keyword>
<proteinExistence type="inferred from homology"/>
<evidence type="ECO:0000313" key="7">
    <source>
        <dbReference type="RefSeq" id="XP_031387674.1"/>
    </source>
</evidence>
<organism evidence="6 7">
    <name type="scientific">Punica granatum</name>
    <name type="common">Pomegranate</name>
    <dbReference type="NCBI Taxonomy" id="22663"/>
    <lineage>
        <taxon>Eukaryota</taxon>
        <taxon>Viridiplantae</taxon>
        <taxon>Streptophyta</taxon>
        <taxon>Embryophyta</taxon>
        <taxon>Tracheophyta</taxon>
        <taxon>Spermatophyta</taxon>
        <taxon>Magnoliopsida</taxon>
        <taxon>eudicotyledons</taxon>
        <taxon>Gunneridae</taxon>
        <taxon>Pentapetalae</taxon>
        <taxon>rosids</taxon>
        <taxon>malvids</taxon>
        <taxon>Myrtales</taxon>
        <taxon>Lythraceae</taxon>
        <taxon>Punica</taxon>
    </lineage>
</organism>
<evidence type="ECO:0000256" key="5">
    <source>
        <dbReference type="SAM" id="Phobius"/>
    </source>
</evidence>
<dbReference type="PANTHER" id="PTHR48062:SF21">
    <property type="entry name" value="RECEPTOR-LIKE PROTEIN 12"/>
    <property type="match status" value="1"/>
</dbReference>